<dbReference type="RefSeq" id="WP_200351019.1">
    <property type="nucleotide sequence ID" value="NZ_BAABHZ010000006.1"/>
</dbReference>
<dbReference type="EMBL" id="JAENIK010000011">
    <property type="protein sequence ID" value="MBK1816062.1"/>
    <property type="molecule type" value="Genomic_DNA"/>
</dbReference>
<dbReference type="AlphaFoldDB" id="A0A934R442"/>
<evidence type="ECO:0000313" key="1">
    <source>
        <dbReference type="EMBL" id="MBK1816062.1"/>
    </source>
</evidence>
<organism evidence="1 2">
    <name type="scientific">Luteolibacter yonseiensis</name>
    <dbReference type="NCBI Taxonomy" id="1144680"/>
    <lineage>
        <taxon>Bacteria</taxon>
        <taxon>Pseudomonadati</taxon>
        <taxon>Verrucomicrobiota</taxon>
        <taxon>Verrucomicrobiia</taxon>
        <taxon>Verrucomicrobiales</taxon>
        <taxon>Verrucomicrobiaceae</taxon>
        <taxon>Luteolibacter</taxon>
    </lineage>
</organism>
<dbReference type="Proteomes" id="UP000600139">
    <property type="component" value="Unassembled WGS sequence"/>
</dbReference>
<name>A0A934R442_9BACT</name>
<gene>
    <name evidence="1" type="ORF">JIN84_10600</name>
</gene>
<comment type="caution">
    <text evidence="1">The sequence shown here is derived from an EMBL/GenBank/DDBJ whole genome shotgun (WGS) entry which is preliminary data.</text>
</comment>
<sequence length="426" mass="47297">MGLSLSELRGGLPEGGLFGGGTWRWSPEPLKLTQGEARQMMSLGHPLARFQQACDGLYRRSATGKLPGWLAELLDEGKPDWLVRVQREPGMAEQFPRVIRPDLMLTESGFSMTELDSVPGGMGVTAWLSQVYAKAGFDVLGGPDGMIDGFRSLMPDGGNVLVSDEAGDYRPEMEWLTRQLGAAWSVGAAEEYVPDGRALYRFFELFDWESISSVKHLAEESAAGRLSITPPFKPHLEDKLWLALLWSPALKKVWESALRGSHLKRLRELVPFGWVLDPEPLPPHAALPQLNAHSWDEVAQFSQKERKLVLKVSGFHETAWGSRGVFIGHDMPSAEWSERLSTALAQSSEQPWILQEFREGRRVEHPVFREDGSVEMMQGRVRLCPYFFTNDAGETNFGGCLATIVPADKKKIHGMSDGVLVPCVVG</sequence>
<evidence type="ECO:0000313" key="2">
    <source>
        <dbReference type="Proteomes" id="UP000600139"/>
    </source>
</evidence>
<dbReference type="SUPFAM" id="SSF56059">
    <property type="entry name" value="Glutathione synthetase ATP-binding domain-like"/>
    <property type="match status" value="1"/>
</dbReference>
<reference evidence="1" key="1">
    <citation type="submission" date="2021-01" db="EMBL/GenBank/DDBJ databases">
        <title>Modified the classification status of verrucomicrobia.</title>
        <authorList>
            <person name="Feng X."/>
        </authorList>
    </citation>
    <scope>NUCLEOTIDE SEQUENCE</scope>
    <source>
        <strain evidence="1">JCM 18052</strain>
    </source>
</reference>
<keyword evidence="2" id="KW-1185">Reference proteome</keyword>
<proteinExistence type="predicted"/>
<protein>
    <submittedName>
        <fullName evidence="1">Uncharacterized protein</fullName>
    </submittedName>
</protein>
<accession>A0A934R442</accession>